<accession>A0A381SW35</accession>
<sequence length="207" mass="23372">MNILLTGGAGYIGSHTALELIDNGHSVTIIDNLITGTAKLIPNKARHFNFDIGNKQSIEKILKKEKFDVVMHFAGLIRVDESIKFPERYNNHNYEKAKIFFDCCFKNNLKKIVFSSTAGVYGNSKSTELKETDYLKPSNPYANSKLNIENYLIENSKSNQIKYIILRYFNVAGADEKKRSGLVSNSSTNLIKVLCEVATNKREKIII</sequence>
<organism evidence="3">
    <name type="scientific">marine metagenome</name>
    <dbReference type="NCBI Taxonomy" id="408172"/>
    <lineage>
        <taxon>unclassified sequences</taxon>
        <taxon>metagenomes</taxon>
        <taxon>ecological metagenomes</taxon>
    </lineage>
</organism>
<gene>
    <name evidence="3" type="ORF">METZ01_LOCUS60402</name>
</gene>
<protein>
    <recommendedName>
        <fullName evidence="2">NAD-dependent epimerase/dehydratase domain-containing protein</fullName>
    </recommendedName>
</protein>
<dbReference type="InterPro" id="IPR001509">
    <property type="entry name" value="Epimerase_deHydtase"/>
</dbReference>
<dbReference type="Pfam" id="PF01370">
    <property type="entry name" value="Epimerase"/>
    <property type="match status" value="1"/>
</dbReference>
<dbReference type="Gene3D" id="3.90.25.10">
    <property type="entry name" value="UDP-galactose 4-epimerase, domain 1"/>
    <property type="match status" value="1"/>
</dbReference>
<evidence type="ECO:0000256" key="1">
    <source>
        <dbReference type="ARBA" id="ARBA00007637"/>
    </source>
</evidence>
<dbReference type="SUPFAM" id="SSF51735">
    <property type="entry name" value="NAD(P)-binding Rossmann-fold domains"/>
    <property type="match status" value="1"/>
</dbReference>
<feature type="domain" description="NAD-dependent epimerase/dehydratase" evidence="2">
    <location>
        <begin position="3"/>
        <end position="185"/>
    </location>
</feature>
<dbReference type="GO" id="GO:0033499">
    <property type="term" value="P:galactose catabolic process via UDP-galactose, Leloir pathway"/>
    <property type="evidence" value="ECO:0007669"/>
    <property type="project" value="TreeGrafter"/>
</dbReference>
<dbReference type="Gene3D" id="3.40.50.720">
    <property type="entry name" value="NAD(P)-binding Rossmann-like Domain"/>
    <property type="match status" value="1"/>
</dbReference>
<evidence type="ECO:0000259" key="2">
    <source>
        <dbReference type="Pfam" id="PF01370"/>
    </source>
</evidence>
<dbReference type="InterPro" id="IPR036291">
    <property type="entry name" value="NAD(P)-bd_dom_sf"/>
</dbReference>
<dbReference type="AlphaFoldDB" id="A0A381SW35"/>
<dbReference type="PANTHER" id="PTHR43725">
    <property type="entry name" value="UDP-GLUCOSE 4-EPIMERASE"/>
    <property type="match status" value="1"/>
</dbReference>
<feature type="non-terminal residue" evidence="3">
    <location>
        <position position="207"/>
    </location>
</feature>
<dbReference type="PANTHER" id="PTHR43725:SF53">
    <property type="entry name" value="UDP-ARABINOSE 4-EPIMERASE 1"/>
    <property type="match status" value="1"/>
</dbReference>
<evidence type="ECO:0000313" key="3">
    <source>
        <dbReference type="EMBL" id="SVA07548.1"/>
    </source>
</evidence>
<comment type="similarity">
    <text evidence="1">Belongs to the NAD(P)-dependent epimerase/dehydratase family.</text>
</comment>
<dbReference type="EMBL" id="UINC01003581">
    <property type="protein sequence ID" value="SVA07548.1"/>
    <property type="molecule type" value="Genomic_DNA"/>
</dbReference>
<proteinExistence type="inferred from homology"/>
<reference evidence="3" key="1">
    <citation type="submission" date="2018-05" db="EMBL/GenBank/DDBJ databases">
        <authorList>
            <person name="Lanie J.A."/>
            <person name="Ng W.-L."/>
            <person name="Kazmierczak K.M."/>
            <person name="Andrzejewski T.M."/>
            <person name="Davidsen T.M."/>
            <person name="Wayne K.J."/>
            <person name="Tettelin H."/>
            <person name="Glass J.I."/>
            <person name="Rusch D."/>
            <person name="Podicherti R."/>
            <person name="Tsui H.-C.T."/>
            <person name="Winkler M.E."/>
        </authorList>
    </citation>
    <scope>NUCLEOTIDE SEQUENCE</scope>
</reference>
<name>A0A381SW35_9ZZZZ</name>